<name>A0ABW2B9M5_9RHOB</name>
<evidence type="ECO:0000256" key="1">
    <source>
        <dbReference type="ARBA" id="ARBA00009437"/>
    </source>
</evidence>
<reference evidence="7" key="1">
    <citation type="journal article" date="2019" name="Int. J. Syst. Evol. Microbiol.">
        <title>The Global Catalogue of Microorganisms (GCM) 10K type strain sequencing project: providing services to taxonomists for standard genome sequencing and annotation.</title>
        <authorList>
            <consortium name="The Broad Institute Genomics Platform"/>
            <consortium name="The Broad Institute Genome Sequencing Center for Infectious Disease"/>
            <person name="Wu L."/>
            <person name="Ma J."/>
        </authorList>
    </citation>
    <scope>NUCLEOTIDE SEQUENCE [LARGE SCALE GENOMIC DNA]</scope>
    <source>
        <strain evidence="7">CCUG 66188</strain>
    </source>
</reference>
<comment type="similarity">
    <text evidence="1">Belongs to the LysR transcriptional regulatory family.</text>
</comment>
<keyword evidence="3" id="KW-0238">DNA-binding</keyword>
<dbReference type="Proteomes" id="UP001596353">
    <property type="component" value="Unassembled WGS sequence"/>
</dbReference>
<dbReference type="Gene3D" id="1.10.10.10">
    <property type="entry name" value="Winged helix-like DNA-binding domain superfamily/Winged helix DNA-binding domain"/>
    <property type="match status" value="1"/>
</dbReference>
<dbReference type="PRINTS" id="PR00039">
    <property type="entry name" value="HTHLYSR"/>
</dbReference>
<proteinExistence type="inferred from homology"/>
<evidence type="ECO:0000256" key="4">
    <source>
        <dbReference type="ARBA" id="ARBA00023163"/>
    </source>
</evidence>
<keyword evidence="4" id="KW-0804">Transcription</keyword>
<dbReference type="SUPFAM" id="SSF46785">
    <property type="entry name" value="Winged helix' DNA-binding domain"/>
    <property type="match status" value="1"/>
</dbReference>
<dbReference type="InterPro" id="IPR050389">
    <property type="entry name" value="LysR-type_TF"/>
</dbReference>
<dbReference type="PANTHER" id="PTHR30118">
    <property type="entry name" value="HTH-TYPE TRANSCRIPTIONAL REGULATOR LEUO-RELATED"/>
    <property type="match status" value="1"/>
</dbReference>
<gene>
    <name evidence="6" type="ORF">ACFQFQ_27595</name>
</gene>
<keyword evidence="7" id="KW-1185">Reference proteome</keyword>
<dbReference type="EMBL" id="JBHSWG010000004">
    <property type="protein sequence ID" value="MFC6762450.1"/>
    <property type="molecule type" value="Genomic_DNA"/>
</dbReference>
<dbReference type="InterPro" id="IPR036390">
    <property type="entry name" value="WH_DNA-bd_sf"/>
</dbReference>
<keyword evidence="2" id="KW-0805">Transcription regulation</keyword>
<dbReference type="PROSITE" id="PS50931">
    <property type="entry name" value="HTH_LYSR"/>
    <property type="match status" value="1"/>
</dbReference>
<evidence type="ECO:0000313" key="7">
    <source>
        <dbReference type="Proteomes" id="UP001596353"/>
    </source>
</evidence>
<dbReference type="PANTHER" id="PTHR30118:SF15">
    <property type="entry name" value="TRANSCRIPTIONAL REGULATORY PROTEIN"/>
    <property type="match status" value="1"/>
</dbReference>
<evidence type="ECO:0000256" key="3">
    <source>
        <dbReference type="ARBA" id="ARBA00023125"/>
    </source>
</evidence>
<accession>A0ABW2B9M5</accession>
<evidence type="ECO:0000313" key="6">
    <source>
        <dbReference type="EMBL" id="MFC6762450.1"/>
    </source>
</evidence>
<dbReference type="InterPro" id="IPR036388">
    <property type="entry name" value="WH-like_DNA-bd_sf"/>
</dbReference>
<sequence length="84" mass="9070">MINSRHINLNLLELLLQLHDTQSVSAAGSNMGLSQPATSNALARLRQMLEDPLFVRGGRGMEPTPLPNASCRKFASISRASPLS</sequence>
<evidence type="ECO:0000259" key="5">
    <source>
        <dbReference type="PROSITE" id="PS50931"/>
    </source>
</evidence>
<evidence type="ECO:0000256" key="2">
    <source>
        <dbReference type="ARBA" id="ARBA00023015"/>
    </source>
</evidence>
<protein>
    <submittedName>
        <fullName evidence="6">LysR family transcriptional regulator</fullName>
    </submittedName>
</protein>
<dbReference type="InterPro" id="IPR000847">
    <property type="entry name" value="LysR_HTH_N"/>
</dbReference>
<dbReference type="Pfam" id="PF00126">
    <property type="entry name" value="HTH_1"/>
    <property type="match status" value="1"/>
</dbReference>
<comment type="caution">
    <text evidence="6">The sequence shown here is derived from an EMBL/GenBank/DDBJ whole genome shotgun (WGS) entry which is preliminary data.</text>
</comment>
<feature type="domain" description="HTH lysR-type" evidence="5">
    <location>
        <begin position="7"/>
        <end position="64"/>
    </location>
</feature>
<organism evidence="6 7">
    <name type="scientific">Sulfitobacter porphyrae</name>
    <dbReference type="NCBI Taxonomy" id="1246864"/>
    <lineage>
        <taxon>Bacteria</taxon>
        <taxon>Pseudomonadati</taxon>
        <taxon>Pseudomonadota</taxon>
        <taxon>Alphaproteobacteria</taxon>
        <taxon>Rhodobacterales</taxon>
        <taxon>Roseobacteraceae</taxon>
        <taxon>Sulfitobacter</taxon>
    </lineage>
</organism>